<evidence type="ECO:0000259" key="2">
    <source>
        <dbReference type="Pfam" id="PF13480"/>
    </source>
</evidence>
<dbReference type="Gene3D" id="3.40.630.30">
    <property type="match status" value="1"/>
</dbReference>
<dbReference type="InterPro" id="IPR016181">
    <property type="entry name" value="Acyl_CoA_acyltransferase"/>
</dbReference>
<evidence type="ECO:0000313" key="4">
    <source>
        <dbReference type="Proteomes" id="UP000315700"/>
    </source>
</evidence>
<gene>
    <name evidence="3" type="ORF">Pan44_34310</name>
</gene>
<accession>A0A517SGY2</accession>
<evidence type="ECO:0000256" key="1">
    <source>
        <dbReference type="SAM" id="MobiDB-lite"/>
    </source>
</evidence>
<protein>
    <recommendedName>
        <fullName evidence="2">BioF2-like acetyltransferase domain-containing protein</fullName>
    </recommendedName>
</protein>
<dbReference type="Proteomes" id="UP000315700">
    <property type="component" value="Chromosome"/>
</dbReference>
<organism evidence="3 4">
    <name type="scientific">Caulifigura coniformis</name>
    <dbReference type="NCBI Taxonomy" id="2527983"/>
    <lineage>
        <taxon>Bacteria</taxon>
        <taxon>Pseudomonadati</taxon>
        <taxon>Planctomycetota</taxon>
        <taxon>Planctomycetia</taxon>
        <taxon>Planctomycetales</taxon>
        <taxon>Planctomycetaceae</taxon>
        <taxon>Caulifigura</taxon>
    </lineage>
</organism>
<dbReference type="Pfam" id="PF13480">
    <property type="entry name" value="Acetyltransf_6"/>
    <property type="match status" value="1"/>
</dbReference>
<feature type="domain" description="BioF2-like acetyltransferase" evidence="2">
    <location>
        <begin position="199"/>
        <end position="342"/>
    </location>
</feature>
<dbReference type="EMBL" id="CP036271">
    <property type="protein sequence ID" value="QDT55388.1"/>
    <property type="molecule type" value="Genomic_DNA"/>
</dbReference>
<dbReference type="InParanoid" id="A0A517SGY2"/>
<sequence>MIDPHQEQGPTSPPAGARPARLSVRAWNGPDLDAGLLVWRELESRLGNVPMMCSHLWTSAWLRTYRDLIPSTILTVSHEGQTVGAALITRGAGQKAGPIPLRTLHVGTAGEPLGHSVCVEYNGLLAVRAHRPALIAAVQAWMSEQSGVDEVHLNGWAAEEIAEWNWPAGPTESRIRECRYFDLAKPREAGLEPLELLGRSTRQNLRRLLRRYGAIETTWAESLEEADDVFSEMVTLHQARWVASGQPGAFASHRFEGFQRQMLVQGFDDRKVVLFRARHEGETVGCLMLLVDRGRLLDYLSGFASFEQKPSPGLVTHYLCLSEAARREYRAYDFLVGEKRHKDNLSTDAQQLTWATWRRRTLRNSTIDLLKGLKKLRDRTRRSPAADAGLSPPSPTSATPIPMESPETLAATASPT</sequence>
<dbReference type="InterPro" id="IPR038740">
    <property type="entry name" value="BioF2-like_GNAT_dom"/>
</dbReference>
<dbReference type="SUPFAM" id="SSF55729">
    <property type="entry name" value="Acyl-CoA N-acyltransferases (Nat)"/>
    <property type="match status" value="1"/>
</dbReference>
<name>A0A517SGY2_9PLAN</name>
<proteinExistence type="predicted"/>
<keyword evidence="4" id="KW-1185">Reference proteome</keyword>
<dbReference type="OrthoDB" id="9808976at2"/>
<feature type="region of interest" description="Disordered" evidence="1">
    <location>
        <begin position="378"/>
        <end position="416"/>
    </location>
</feature>
<dbReference type="KEGG" id="ccos:Pan44_34310"/>
<dbReference type="AlphaFoldDB" id="A0A517SGY2"/>
<dbReference type="RefSeq" id="WP_145031143.1">
    <property type="nucleotide sequence ID" value="NZ_CP036271.1"/>
</dbReference>
<evidence type="ECO:0000313" key="3">
    <source>
        <dbReference type="EMBL" id="QDT55388.1"/>
    </source>
</evidence>
<reference evidence="3 4" key="1">
    <citation type="submission" date="2019-02" db="EMBL/GenBank/DDBJ databases">
        <title>Deep-cultivation of Planctomycetes and their phenomic and genomic characterization uncovers novel biology.</title>
        <authorList>
            <person name="Wiegand S."/>
            <person name="Jogler M."/>
            <person name="Boedeker C."/>
            <person name="Pinto D."/>
            <person name="Vollmers J."/>
            <person name="Rivas-Marin E."/>
            <person name="Kohn T."/>
            <person name="Peeters S.H."/>
            <person name="Heuer A."/>
            <person name="Rast P."/>
            <person name="Oberbeckmann S."/>
            <person name="Bunk B."/>
            <person name="Jeske O."/>
            <person name="Meyerdierks A."/>
            <person name="Storesund J.E."/>
            <person name="Kallscheuer N."/>
            <person name="Luecker S."/>
            <person name="Lage O.M."/>
            <person name="Pohl T."/>
            <person name="Merkel B.J."/>
            <person name="Hornburger P."/>
            <person name="Mueller R.-W."/>
            <person name="Bruemmer F."/>
            <person name="Labrenz M."/>
            <person name="Spormann A.M."/>
            <person name="Op den Camp H."/>
            <person name="Overmann J."/>
            <person name="Amann R."/>
            <person name="Jetten M.S.M."/>
            <person name="Mascher T."/>
            <person name="Medema M.H."/>
            <person name="Devos D.P."/>
            <person name="Kaster A.-K."/>
            <person name="Ovreas L."/>
            <person name="Rohde M."/>
            <person name="Galperin M.Y."/>
            <person name="Jogler C."/>
        </authorList>
    </citation>
    <scope>NUCLEOTIDE SEQUENCE [LARGE SCALE GENOMIC DNA]</scope>
    <source>
        <strain evidence="3 4">Pan44</strain>
    </source>
</reference>